<evidence type="ECO:0000313" key="2">
    <source>
        <dbReference type="EMBL" id="KKL06285.1"/>
    </source>
</evidence>
<organism evidence="2">
    <name type="scientific">marine sediment metagenome</name>
    <dbReference type="NCBI Taxonomy" id="412755"/>
    <lineage>
        <taxon>unclassified sequences</taxon>
        <taxon>metagenomes</taxon>
        <taxon>ecological metagenomes</taxon>
    </lineage>
</organism>
<feature type="non-terminal residue" evidence="2">
    <location>
        <position position="1"/>
    </location>
</feature>
<gene>
    <name evidence="2" type="ORF">LCGC14_2597590</name>
</gene>
<sequence length="178" mass="19345">GEALARWAAGDEPPARPAARDGELDLAVAAMKAAEDQQQLDVARLGWGRLGWGADEVNQIQKAVAEARARIETGSGDPEEPKCMAELDHNEFCQAPKGHPWDCVTGETTEEKPEPENCEDRADAFAETCLEQDREAIAEACGKGPSTDPCTQEPDHDGDCDWKQNPNTGLNEKQESFI</sequence>
<protein>
    <submittedName>
        <fullName evidence="2">Uncharacterized protein</fullName>
    </submittedName>
</protein>
<evidence type="ECO:0000256" key="1">
    <source>
        <dbReference type="SAM" id="MobiDB-lite"/>
    </source>
</evidence>
<reference evidence="2" key="1">
    <citation type="journal article" date="2015" name="Nature">
        <title>Complex archaea that bridge the gap between prokaryotes and eukaryotes.</title>
        <authorList>
            <person name="Spang A."/>
            <person name="Saw J.H."/>
            <person name="Jorgensen S.L."/>
            <person name="Zaremba-Niedzwiedzka K."/>
            <person name="Martijn J."/>
            <person name="Lind A.E."/>
            <person name="van Eijk R."/>
            <person name="Schleper C."/>
            <person name="Guy L."/>
            <person name="Ettema T.J."/>
        </authorList>
    </citation>
    <scope>NUCLEOTIDE SEQUENCE</scope>
</reference>
<feature type="compositionally biased region" description="Basic and acidic residues" evidence="1">
    <location>
        <begin position="153"/>
        <end position="162"/>
    </location>
</feature>
<dbReference type="EMBL" id="LAZR01043771">
    <property type="protein sequence ID" value="KKL06285.1"/>
    <property type="molecule type" value="Genomic_DNA"/>
</dbReference>
<dbReference type="AlphaFoldDB" id="A0A0F9AA07"/>
<comment type="caution">
    <text evidence="2">The sequence shown here is derived from an EMBL/GenBank/DDBJ whole genome shotgun (WGS) entry which is preliminary data.</text>
</comment>
<feature type="region of interest" description="Disordered" evidence="1">
    <location>
        <begin position="140"/>
        <end position="178"/>
    </location>
</feature>
<proteinExistence type="predicted"/>
<accession>A0A0F9AA07</accession>
<name>A0A0F9AA07_9ZZZZ</name>